<evidence type="ECO:0000259" key="12">
    <source>
        <dbReference type="SMART" id="SM00079"/>
    </source>
</evidence>
<keyword evidence="4 11" id="KW-1133">Transmembrane helix</keyword>
<organism evidence="13 14">
    <name type="scientific">Prunus armeniaca</name>
    <name type="common">Apricot</name>
    <name type="synonym">Armeniaca vulgaris</name>
    <dbReference type="NCBI Taxonomy" id="36596"/>
    <lineage>
        <taxon>Eukaryota</taxon>
        <taxon>Viridiplantae</taxon>
        <taxon>Streptophyta</taxon>
        <taxon>Embryophyta</taxon>
        <taxon>Tracheophyta</taxon>
        <taxon>Spermatophyta</taxon>
        <taxon>Magnoliopsida</taxon>
        <taxon>eudicotyledons</taxon>
        <taxon>Gunneridae</taxon>
        <taxon>Pentapetalae</taxon>
        <taxon>rosids</taxon>
        <taxon>fabids</taxon>
        <taxon>Rosales</taxon>
        <taxon>Rosaceae</taxon>
        <taxon>Amygdaloideae</taxon>
        <taxon>Amygdaleae</taxon>
        <taxon>Prunus</taxon>
    </lineage>
</organism>
<dbReference type="AlphaFoldDB" id="A0A6J5Y7E0"/>
<keyword evidence="5" id="KW-0406">Ion transport</keyword>
<name>A0A6J5Y7E0_PRUAR</name>
<dbReference type="SUPFAM" id="SSF53850">
    <property type="entry name" value="Periplasmic binding protein-like II"/>
    <property type="match status" value="1"/>
</dbReference>
<evidence type="ECO:0000256" key="10">
    <source>
        <dbReference type="ARBA" id="ARBA00023303"/>
    </source>
</evidence>
<dbReference type="InterPro" id="IPR015683">
    <property type="entry name" value="Ionotropic_Glu_rcpt"/>
</dbReference>
<evidence type="ECO:0000256" key="1">
    <source>
        <dbReference type="ARBA" id="ARBA00004141"/>
    </source>
</evidence>
<dbReference type="SUPFAM" id="SSF53822">
    <property type="entry name" value="Periplasmic binding protein-like I"/>
    <property type="match status" value="1"/>
</dbReference>
<evidence type="ECO:0000313" key="13">
    <source>
        <dbReference type="EMBL" id="CAB4321341.1"/>
    </source>
</evidence>
<evidence type="ECO:0000313" key="14">
    <source>
        <dbReference type="Proteomes" id="UP000507245"/>
    </source>
</evidence>
<dbReference type="Gene3D" id="3.40.50.2300">
    <property type="match status" value="2"/>
</dbReference>
<evidence type="ECO:0000256" key="4">
    <source>
        <dbReference type="ARBA" id="ARBA00022989"/>
    </source>
</evidence>
<keyword evidence="8" id="KW-0325">Glycoprotein</keyword>
<dbReference type="PANTHER" id="PTHR18966">
    <property type="entry name" value="IONOTROPIC GLUTAMATE RECEPTOR"/>
    <property type="match status" value="1"/>
</dbReference>
<gene>
    <name evidence="13" type="ORF">ORAREDHAP_LOCUS50516</name>
</gene>
<dbReference type="Pfam" id="PF00060">
    <property type="entry name" value="Lig_chan"/>
    <property type="match status" value="1"/>
</dbReference>
<feature type="domain" description="Ionotropic glutamate receptor C-terminal" evidence="12">
    <location>
        <begin position="341"/>
        <end position="633"/>
    </location>
</feature>
<keyword evidence="6 11" id="KW-0472">Membrane</keyword>
<feature type="transmembrane region" description="Helical" evidence="11">
    <location>
        <begin position="457"/>
        <end position="478"/>
    </location>
</feature>
<dbReference type="Gene3D" id="1.10.287.70">
    <property type="match status" value="1"/>
</dbReference>
<keyword evidence="3 11" id="KW-0812">Transmembrane</keyword>
<dbReference type="SMART" id="SM00079">
    <property type="entry name" value="PBPe"/>
    <property type="match status" value="1"/>
</dbReference>
<dbReference type="Gene3D" id="3.40.190.10">
    <property type="entry name" value="Periplasmic binding protein-like II"/>
    <property type="match status" value="3"/>
</dbReference>
<dbReference type="InterPro" id="IPR028082">
    <property type="entry name" value="Peripla_BP_I"/>
</dbReference>
<dbReference type="Proteomes" id="UP000507245">
    <property type="component" value="Unassembled WGS sequence"/>
</dbReference>
<accession>A0A6J5Y7E0</accession>
<keyword evidence="10" id="KW-0407">Ion channel</keyword>
<protein>
    <recommendedName>
        <fullName evidence="12">Ionotropic glutamate receptor C-terminal domain-containing protein</fullName>
    </recommendedName>
</protein>
<dbReference type="InterPro" id="IPR001828">
    <property type="entry name" value="ANF_lig-bd_rcpt"/>
</dbReference>
<proteinExistence type="predicted"/>
<dbReference type="InterPro" id="IPR001320">
    <property type="entry name" value="Iontro_rcpt_C"/>
</dbReference>
<dbReference type="EMBL" id="CAEKKB010000008">
    <property type="protein sequence ID" value="CAB4321341.1"/>
    <property type="molecule type" value="Genomic_DNA"/>
</dbReference>
<evidence type="ECO:0000256" key="7">
    <source>
        <dbReference type="ARBA" id="ARBA00023170"/>
    </source>
</evidence>
<feature type="transmembrane region" description="Helical" evidence="11">
    <location>
        <begin position="59"/>
        <end position="78"/>
    </location>
</feature>
<evidence type="ECO:0000256" key="2">
    <source>
        <dbReference type="ARBA" id="ARBA00022448"/>
    </source>
</evidence>
<evidence type="ECO:0000256" key="5">
    <source>
        <dbReference type="ARBA" id="ARBA00023065"/>
    </source>
</evidence>
<keyword evidence="7" id="KW-0675">Receptor</keyword>
<sequence>MVPYLKMFIFSNIGGGTAYHLITKRLLSVTATRKLLNTSGFIVASLALMTLPIFRTSPGAVICSYVALGFLALGRAGFAVNHMDIAPNIHDTGDALHFQLTWVLTLLNWGEDFSLSHFLASLSIKVTIGEEYAKWTYFQATFCESSSSSYLQTMKVPVGLVVFYVAQELGMMESGYAWIATAWLSTVLDSTSPLSSKTANSIQGALNLRPLTPDSERKRAFISRWNKLSNGSIGLNPYGLYAYDTVWMLAHAINLLLDQGGTISFSNITSLGDPKGGGTVNLVALSILHAFHPDRSPLNPAYDLINIIENGYQRIGYWSNYSGISVVPPETSSNRSTLNQQLTHYCTAWRDNSQASNGTDIVEGYCNDIFLAAIKLLPYAVPYEFVLFGDGLKNPSYYVFVNMIASGKFDAAVGDIAIITNRTKIVGFTQPYIASGLVVVASVRRLNLRAWAFLKPFGPLMWGVTGAFFLIIGLVMWILEHRINYEFSGPPGKQIVTILWFCFSTMLFAHASLTSMLTVQQLESPITGIDTLVTSTEPIGYQIGSFAQNYLVEELNIPRSRLVPLGSPEAYADALKKRTVAAVVEEKAYIDFFLSENCMFSIRGQEFTKSGWGFAFPRDSPLTIDMSTAILTL</sequence>
<evidence type="ECO:0000256" key="8">
    <source>
        <dbReference type="ARBA" id="ARBA00023180"/>
    </source>
</evidence>
<feature type="transmembrane region" description="Helical" evidence="11">
    <location>
        <begin position="35"/>
        <end position="53"/>
    </location>
</feature>
<keyword evidence="9" id="KW-1071">Ligand-gated ion channel</keyword>
<feature type="transmembrane region" description="Helical" evidence="11">
    <location>
        <begin position="498"/>
        <end position="519"/>
    </location>
</feature>
<evidence type="ECO:0000256" key="11">
    <source>
        <dbReference type="SAM" id="Phobius"/>
    </source>
</evidence>
<dbReference type="FunFam" id="3.40.190.10:FF:000054">
    <property type="entry name" value="Glutamate receptor"/>
    <property type="match status" value="1"/>
</dbReference>
<keyword evidence="2" id="KW-0813">Transport</keyword>
<dbReference type="OrthoDB" id="5984008at2759"/>
<evidence type="ECO:0000256" key="3">
    <source>
        <dbReference type="ARBA" id="ARBA00022692"/>
    </source>
</evidence>
<dbReference type="GO" id="GO:0015276">
    <property type="term" value="F:ligand-gated monoatomic ion channel activity"/>
    <property type="evidence" value="ECO:0007669"/>
    <property type="project" value="InterPro"/>
</dbReference>
<dbReference type="GO" id="GO:0016020">
    <property type="term" value="C:membrane"/>
    <property type="evidence" value="ECO:0007669"/>
    <property type="project" value="UniProtKB-SubCell"/>
</dbReference>
<evidence type="ECO:0000256" key="6">
    <source>
        <dbReference type="ARBA" id="ARBA00023136"/>
    </source>
</evidence>
<keyword evidence="14" id="KW-1185">Reference proteome</keyword>
<dbReference type="Pfam" id="PF01094">
    <property type="entry name" value="ANF_receptor"/>
    <property type="match status" value="1"/>
</dbReference>
<reference evidence="14" key="1">
    <citation type="journal article" date="2020" name="Genome Biol.">
        <title>Gamete binning: chromosome-level and haplotype-resolved genome assembly enabled by high-throughput single-cell sequencing of gamete genomes.</title>
        <authorList>
            <person name="Campoy J.A."/>
            <person name="Sun H."/>
            <person name="Goel M."/>
            <person name="Jiao W.-B."/>
            <person name="Folz-Donahue K."/>
            <person name="Wang N."/>
            <person name="Rubio M."/>
            <person name="Liu C."/>
            <person name="Kukat C."/>
            <person name="Ruiz D."/>
            <person name="Huettel B."/>
            <person name="Schneeberger K."/>
        </authorList>
    </citation>
    <scope>NUCLEOTIDE SEQUENCE [LARGE SCALE GENOMIC DNA]</scope>
    <source>
        <strain evidence="14">cv. Rojo Pasion</strain>
    </source>
</reference>
<evidence type="ECO:0000256" key="9">
    <source>
        <dbReference type="ARBA" id="ARBA00023286"/>
    </source>
</evidence>
<comment type="subcellular location">
    <subcellularLocation>
        <location evidence="1">Membrane</location>
        <topology evidence="1">Multi-pass membrane protein</topology>
    </subcellularLocation>
</comment>